<dbReference type="AlphaFoldDB" id="A0A7G2CH35"/>
<dbReference type="Proteomes" id="UP000515908">
    <property type="component" value="Chromosome 11"/>
</dbReference>
<organism evidence="1 2">
    <name type="scientific">Angomonas deanei</name>
    <dbReference type="NCBI Taxonomy" id="59799"/>
    <lineage>
        <taxon>Eukaryota</taxon>
        <taxon>Discoba</taxon>
        <taxon>Euglenozoa</taxon>
        <taxon>Kinetoplastea</taxon>
        <taxon>Metakinetoplastina</taxon>
        <taxon>Trypanosomatida</taxon>
        <taxon>Trypanosomatidae</taxon>
        <taxon>Strigomonadinae</taxon>
        <taxon>Angomonas</taxon>
    </lineage>
</organism>
<accession>A0A7G2CH35</accession>
<gene>
    <name evidence="1" type="ORF">ADEAN_000614600</name>
</gene>
<dbReference type="InterPro" id="IPR011989">
    <property type="entry name" value="ARM-like"/>
</dbReference>
<proteinExistence type="predicted"/>
<dbReference type="SUPFAM" id="SSF48371">
    <property type="entry name" value="ARM repeat"/>
    <property type="match status" value="1"/>
</dbReference>
<dbReference type="VEuPathDB" id="TriTrypDB:ADEAN_000614600"/>
<evidence type="ECO:0000313" key="2">
    <source>
        <dbReference type="Proteomes" id="UP000515908"/>
    </source>
</evidence>
<name>A0A7G2CH35_9TRYP</name>
<dbReference type="Gene3D" id="1.25.10.10">
    <property type="entry name" value="Leucine-rich Repeat Variant"/>
    <property type="match status" value="1"/>
</dbReference>
<reference evidence="1 2" key="1">
    <citation type="submission" date="2020-08" db="EMBL/GenBank/DDBJ databases">
        <authorList>
            <person name="Newling K."/>
            <person name="Davey J."/>
            <person name="Forrester S."/>
        </authorList>
    </citation>
    <scope>NUCLEOTIDE SEQUENCE [LARGE SCALE GENOMIC DNA]</scope>
    <source>
        <strain evidence="2">Crithidia deanei Carvalho (ATCC PRA-265)</strain>
    </source>
</reference>
<keyword evidence="2" id="KW-1185">Reference proteome</keyword>
<dbReference type="EMBL" id="LR877155">
    <property type="protein sequence ID" value="CAD2218655.1"/>
    <property type="molecule type" value="Genomic_DNA"/>
</dbReference>
<sequence length="389" mass="43060">MADAARTVKHYVSDCLDERHPYDVQKGFGGQRERDAGKVFDGLDGADALLDSLVDTSLSHEEKAKAAHYLYSRSASQEEKITLLEKSCVSKVVGCLRMSKFPLLEQQCFQILRSLCILPQGCYYVVNCGGVEAMVNSLVNQSMTEERVDARVAAAQALFQLCANTTGLRWVLKAEECEDFIPETFADTRCAPVEPGVVVHSIGTVLDGETPGTKLSQLLLGTLSQILLLAPGIFAVLHYKELFMKVLVNCLQFISDVGVLRQQKEYAKHLFTALWNLEMDQSGVEAVEEVDIPSKLFVIFSLFCDAPDVVDFEIQRVVMGAISASYKLTSVKQASLTVSSNNKTRIVRLLDYLRKINDVEKAQKQESGKAKNNTVAILKNSVQCVRLSF</sequence>
<dbReference type="InterPro" id="IPR016024">
    <property type="entry name" value="ARM-type_fold"/>
</dbReference>
<dbReference type="OrthoDB" id="276144at2759"/>
<protein>
    <submittedName>
        <fullName evidence="1">Uncharacterized protein</fullName>
    </submittedName>
</protein>
<evidence type="ECO:0000313" key="1">
    <source>
        <dbReference type="EMBL" id="CAD2218655.1"/>
    </source>
</evidence>